<dbReference type="PaxDb" id="1198114-AciX9_3492"/>
<evidence type="ECO:0000313" key="3">
    <source>
        <dbReference type="Proteomes" id="UP000000343"/>
    </source>
</evidence>
<organism evidence="3">
    <name type="scientific">Granulicella tundricola (strain ATCC BAA-1859 / DSM 23138 / MP5ACTX9)</name>
    <dbReference type="NCBI Taxonomy" id="1198114"/>
    <lineage>
        <taxon>Bacteria</taxon>
        <taxon>Pseudomonadati</taxon>
        <taxon>Acidobacteriota</taxon>
        <taxon>Terriglobia</taxon>
        <taxon>Terriglobales</taxon>
        <taxon>Acidobacteriaceae</taxon>
        <taxon>Granulicella</taxon>
    </lineage>
</organism>
<dbReference type="Pfam" id="PF12543">
    <property type="entry name" value="DUF3738"/>
    <property type="match status" value="1"/>
</dbReference>
<evidence type="ECO:0000313" key="2">
    <source>
        <dbReference type="EMBL" id="ADW70497.1"/>
    </source>
</evidence>
<keyword evidence="1" id="KW-0732">Signal</keyword>
<gene>
    <name evidence="2" type="ordered locus">AciX9_3492</name>
</gene>
<dbReference type="EMBL" id="CP002480">
    <property type="protein sequence ID" value="ADW70497.1"/>
    <property type="molecule type" value="Genomic_DNA"/>
</dbReference>
<proteinExistence type="predicted"/>
<feature type="signal peptide" evidence="1">
    <location>
        <begin position="1"/>
        <end position="19"/>
    </location>
</feature>
<sequence length="263" mass="28745">MVRWIAVSGLVMGSLGLGAQGTVAGKAEPFEVATIKLVDPGERAGRFIRMEGDHRFIGKNYTLKLLIAAAYELNPKTISGGPGWVTEDHYDVVAVTPGEKKPSRDQQMAMLRLLISERFALKFHREQKEFSIYELSRAKGGSKLKASTQAPDEAPQTISTVYPQKIKMPARNVSMGDFASVLQRAILDRPVVDKTGLTGRYDFDLEWAPDETQLSGDIPAAPADSPSPPLFTAVQEQLGLKLEETKGMVNALVIDGAHRPLEN</sequence>
<dbReference type="Proteomes" id="UP000000343">
    <property type="component" value="Chromosome"/>
</dbReference>
<accession>E8X3Y9</accession>
<dbReference type="InterPro" id="IPR017801">
    <property type="entry name" value="DUF3738"/>
</dbReference>
<keyword evidence="3" id="KW-1185">Reference proteome</keyword>
<protein>
    <recommendedName>
        <fullName evidence="4">Soil-associated protein, TIGR03435 family</fullName>
    </recommendedName>
</protein>
<name>E8X3Y9_GRATM</name>
<evidence type="ECO:0000256" key="1">
    <source>
        <dbReference type="SAM" id="SignalP"/>
    </source>
</evidence>
<reference evidence="3" key="1">
    <citation type="submission" date="2011-01" db="EMBL/GenBank/DDBJ databases">
        <title>Complete sequence of chromosome of Acidobacterium sp. MP5ACTX9.</title>
        <authorList>
            <consortium name="US DOE Joint Genome Institute"/>
            <person name="Lucas S."/>
            <person name="Copeland A."/>
            <person name="Lapidus A."/>
            <person name="Cheng J.-F."/>
            <person name="Goodwin L."/>
            <person name="Pitluck S."/>
            <person name="Teshima H."/>
            <person name="Detter J.C."/>
            <person name="Han C."/>
            <person name="Tapia R."/>
            <person name="Land M."/>
            <person name="Hauser L."/>
            <person name="Kyrpides N."/>
            <person name="Ivanova N."/>
            <person name="Ovchinnikova G."/>
            <person name="Pagani I."/>
            <person name="Rawat S.R."/>
            <person name="Mannisto M."/>
            <person name="Haggblom M.M."/>
            <person name="Woyke T."/>
        </authorList>
    </citation>
    <scope>NUCLEOTIDE SEQUENCE [LARGE SCALE GENOMIC DNA]</scope>
    <source>
        <strain evidence="3">MP5ACTX9</strain>
    </source>
</reference>
<dbReference type="RefSeq" id="WP_013581808.1">
    <property type="nucleotide sequence ID" value="NC_015064.1"/>
</dbReference>
<dbReference type="KEGG" id="acm:AciX9_3492"/>
<dbReference type="OrthoDB" id="113250at2"/>
<feature type="chain" id="PRO_5003233639" description="Soil-associated protein, TIGR03435 family" evidence="1">
    <location>
        <begin position="20"/>
        <end position="263"/>
    </location>
</feature>
<dbReference type="HOGENOM" id="CLU_079080_0_0_0"/>
<dbReference type="eggNOG" id="COG4219">
    <property type="taxonomic scope" value="Bacteria"/>
</dbReference>
<dbReference type="AlphaFoldDB" id="E8X3Y9"/>
<dbReference type="NCBIfam" id="TIGR03435">
    <property type="entry name" value="Soli_TIGR03435"/>
    <property type="match status" value="1"/>
</dbReference>
<evidence type="ECO:0008006" key="4">
    <source>
        <dbReference type="Google" id="ProtNLM"/>
    </source>
</evidence>